<dbReference type="GeneID" id="54588044"/>
<dbReference type="RefSeq" id="XP_033688482.1">
    <property type="nucleotide sequence ID" value="XM_033834714.1"/>
</dbReference>
<name>A0A6A6ITK3_9PLEO</name>
<keyword evidence="2" id="KW-1185">Reference proteome</keyword>
<protein>
    <submittedName>
        <fullName evidence="1">Uncharacterized protein</fullName>
    </submittedName>
</protein>
<accession>A0A6A6ITK3</accession>
<reference evidence="1" key="1">
    <citation type="journal article" date="2020" name="Stud. Mycol.">
        <title>101 Dothideomycetes genomes: a test case for predicting lifestyles and emergence of pathogens.</title>
        <authorList>
            <person name="Haridas S."/>
            <person name="Albert R."/>
            <person name="Binder M."/>
            <person name="Bloem J."/>
            <person name="Labutti K."/>
            <person name="Salamov A."/>
            <person name="Andreopoulos B."/>
            <person name="Baker S."/>
            <person name="Barry K."/>
            <person name="Bills G."/>
            <person name="Bluhm B."/>
            <person name="Cannon C."/>
            <person name="Castanera R."/>
            <person name="Culley D."/>
            <person name="Daum C."/>
            <person name="Ezra D."/>
            <person name="Gonzalez J."/>
            <person name="Henrissat B."/>
            <person name="Kuo A."/>
            <person name="Liang C."/>
            <person name="Lipzen A."/>
            <person name="Lutzoni F."/>
            <person name="Magnuson J."/>
            <person name="Mondo S."/>
            <person name="Nolan M."/>
            <person name="Ohm R."/>
            <person name="Pangilinan J."/>
            <person name="Park H.-J."/>
            <person name="Ramirez L."/>
            <person name="Alfaro M."/>
            <person name="Sun H."/>
            <person name="Tritt A."/>
            <person name="Yoshinaga Y."/>
            <person name="Zwiers L.-H."/>
            <person name="Turgeon B."/>
            <person name="Goodwin S."/>
            <person name="Spatafora J."/>
            <person name="Crous P."/>
            <person name="Grigoriev I."/>
        </authorList>
    </citation>
    <scope>NUCLEOTIDE SEQUENCE</scope>
    <source>
        <strain evidence="1">CBS 122368</strain>
    </source>
</reference>
<proteinExistence type="predicted"/>
<organism evidence="1 2">
    <name type="scientific">Trematosphaeria pertusa</name>
    <dbReference type="NCBI Taxonomy" id="390896"/>
    <lineage>
        <taxon>Eukaryota</taxon>
        <taxon>Fungi</taxon>
        <taxon>Dikarya</taxon>
        <taxon>Ascomycota</taxon>
        <taxon>Pezizomycotina</taxon>
        <taxon>Dothideomycetes</taxon>
        <taxon>Pleosporomycetidae</taxon>
        <taxon>Pleosporales</taxon>
        <taxon>Massarineae</taxon>
        <taxon>Trematosphaeriaceae</taxon>
        <taxon>Trematosphaeria</taxon>
    </lineage>
</organism>
<dbReference type="AlphaFoldDB" id="A0A6A6ITK3"/>
<sequence>MVDPDLLVVSDTCQPGSTGRVHLLSAWCHPQATRNFISLQPGLKPLRLKESWHKLRLNFSTQSEVDERVSTHPWIPAYATCHLPLPRSKHGWLALAFPPTSRLTNWPRKPGRKQTFLPASLAVTKAPKTTFRRSRWRDAPRSCSVACLKRRERSVHSCDSHKNINALANSEILQPLPAAHDSHSTCFHRWRLNVVLSLDATLDTSDLVFDLGLSLRVTQ</sequence>
<gene>
    <name evidence="1" type="ORF">BU26DRAFT_588483</name>
</gene>
<dbReference type="Proteomes" id="UP000800094">
    <property type="component" value="Unassembled WGS sequence"/>
</dbReference>
<evidence type="ECO:0000313" key="1">
    <source>
        <dbReference type="EMBL" id="KAF2253478.1"/>
    </source>
</evidence>
<evidence type="ECO:0000313" key="2">
    <source>
        <dbReference type="Proteomes" id="UP000800094"/>
    </source>
</evidence>
<dbReference type="EMBL" id="ML987191">
    <property type="protein sequence ID" value="KAF2253478.1"/>
    <property type="molecule type" value="Genomic_DNA"/>
</dbReference>